<reference evidence="1 2" key="1">
    <citation type="submission" date="2019-04" db="EMBL/GenBank/DDBJ databases">
        <authorList>
            <consortium name="Wellcome Sanger Institute Data Sharing"/>
        </authorList>
    </citation>
    <scope>NUCLEOTIDE SEQUENCE [LARGE SCALE GENOMIC DNA]</scope>
</reference>
<proteinExistence type="predicted"/>
<dbReference type="AlphaFoldDB" id="A0A8C9SHI9"/>
<evidence type="ECO:0008006" key="3">
    <source>
        <dbReference type="Google" id="ProtNLM"/>
    </source>
</evidence>
<dbReference type="Ensembl" id="ENSSFOT00015037985.2">
    <property type="protein sequence ID" value="ENSSFOP00015037571.2"/>
    <property type="gene ID" value="ENSSFOG00015023919.2"/>
</dbReference>
<organism evidence="1 2">
    <name type="scientific">Scleropages formosus</name>
    <name type="common">Asian bonytongue</name>
    <name type="synonym">Osteoglossum formosum</name>
    <dbReference type="NCBI Taxonomy" id="113540"/>
    <lineage>
        <taxon>Eukaryota</taxon>
        <taxon>Metazoa</taxon>
        <taxon>Chordata</taxon>
        <taxon>Craniata</taxon>
        <taxon>Vertebrata</taxon>
        <taxon>Euteleostomi</taxon>
        <taxon>Actinopterygii</taxon>
        <taxon>Neopterygii</taxon>
        <taxon>Teleostei</taxon>
        <taxon>Osteoglossocephala</taxon>
        <taxon>Osteoglossomorpha</taxon>
        <taxon>Osteoglossiformes</taxon>
        <taxon>Osteoglossidae</taxon>
        <taxon>Scleropages</taxon>
    </lineage>
</organism>
<dbReference type="OrthoDB" id="8885052at2759"/>
<sequence>MLFIDFSSAFKKIIPQYLIGKLSLLGLNTSLYSWILDFLTERSQSVRIRSSISNTTTLSAGALPGLCAQSTAVHSADSRLLLTCRCLIVNTTGSVRNTRLDSLLMEAAITWELTARPRPPEPGSTSILMVAFSVDRKKPKFLYSTKTTFT</sequence>
<evidence type="ECO:0000313" key="1">
    <source>
        <dbReference type="Ensembl" id="ENSSFOP00015037571.2"/>
    </source>
</evidence>
<accession>A0A8C9SHI9</accession>
<keyword evidence="2" id="KW-1185">Reference proteome</keyword>
<reference evidence="1" key="2">
    <citation type="submission" date="2025-08" db="UniProtKB">
        <authorList>
            <consortium name="Ensembl"/>
        </authorList>
    </citation>
    <scope>IDENTIFICATION</scope>
</reference>
<dbReference type="Proteomes" id="UP000694397">
    <property type="component" value="Chromosome 8"/>
</dbReference>
<dbReference type="GeneTree" id="ENSGT00940000175509"/>
<protein>
    <recommendedName>
        <fullName evidence="3">Reverse transcriptase domain-containing protein</fullName>
    </recommendedName>
</protein>
<name>A0A8C9SHI9_SCLFO</name>
<evidence type="ECO:0000313" key="2">
    <source>
        <dbReference type="Proteomes" id="UP000694397"/>
    </source>
</evidence>
<reference evidence="1" key="3">
    <citation type="submission" date="2025-09" db="UniProtKB">
        <authorList>
            <consortium name="Ensembl"/>
        </authorList>
    </citation>
    <scope>IDENTIFICATION</scope>
</reference>